<evidence type="ECO:0000313" key="3">
    <source>
        <dbReference type="Proteomes" id="UP001530377"/>
    </source>
</evidence>
<comment type="caution">
    <text evidence="2">The sequence shown here is derived from an EMBL/GenBank/DDBJ whole genome shotgun (WGS) entry which is preliminary data.</text>
</comment>
<feature type="region of interest" description="Disordered" evidence="1">
    <location>
        <begin position="136"/>
        <end position="159"/>
    </location>
</feature>
<dbReference type="Proteomes" id="UP001530377">
    <property type="component" value="Unassembled WGS sequence"/>
</dbReference>
<dbReference type="EMBL" id="JALLPB020000154">
    <property type="protein sequence ID" value="KAL3816320.1"/>
    <property type="molecule type" value="Genomic_DNA"/>
</dbReference>
<gene>
    <name evidence="2" type="ORF">ACHAXA_008391</name>
</gene>
<protein>
    <submittedName>
        <fullName evidence="2">Uncharacterized protein</fullName>
    </submittedName>
</protein>
<evidence type="ECO:0000256" key="1">
    <source>
        <dbReference type="SAM" id="MobiDB-lite"/>
    </source>
</evidence>
<dbReference type="AlphaFoldDB" id="A0ABD3RVR8"/>
<evidence type="ECO:0000313" key="2">
    <source>
        <dbReference type="EMBL" id="KAL3816320.1"/>
    </source>
</evidence>
<organism evidence="2 3">
    <name type="scientific">Cyclostephanos tholiformis</name>
    <dbReference type="NCBI Taxonomy" id="382380"/>
    <lineage>
        <taxon>Eukaryota</taxon>
        <taxon>Sar</taxon>
        <taxon>Stramenopiles</taxon>
        <taxon>Ochrophyta</taxon>
        <taxon>Bacillariophyta</taxon>
        <taxon>Coscinodiscophyceae</taxon>
        <taxon>Thalassiosirophycidae</taxon>
        <taxon>Stephanodiscales</taxon>
        <taxon>Stephanodiscaceae</taxon>
        <taxon>Cyclostephanos</taxon>
    </lineage>
</organism>
<keyword evidence="3" id="KW-1185">Reference proteome</keyword>
<feature type="compositionally biased region" description="Low complexity" evidence="1">
    <location>
        <begin position="12"/>
        <end position="23"/>
    </location>
</feature>
<proteinExistence type="predicted"/>
<name>A0ABD3RVR8_9STRA</name>
<reference evidence="2 3" key="1">
    <citation type="submission" date="2024-10" db="EMBL/GenBank/DDBJ databases">
        <title>Updated reference genomes for cyclostephanoid diatoms.</title>
        <authorList>
            <person name="Roberts W.R."/>
            <person name="Alverson A.J."/>
        </authorList>
    </citation>
    <scope>NUCLEOTIDE SEQUENCE [LARGE SCALE GENOMIC DNA]</scope>
    <source>
        <strain evidence="2 3">AJA228-03</strain>
    </source>
</reference>
<feature type="region of interest" description="Disordered" evidence="1">
    <location>
        <begin position="1"/>
        <end position="43"/>
    </location>
</feature>
<accession>A0ABD3RVR8</accession>
<sequence>MLRKPVSTIALTRTPTSSPTSSRPVPPAPPVSGDMPVSTGGCSRDSDCPKGAPYCMMKEGENVCTACRNSDSDCVTSADGLYCVAAYTQSGFACAACRSGTCPEGQSCGIPSCLPDMVQYCSANHDAEDCGYMIPTTAAPARPPTQTTRRPTNTPTSSS</sequence>